<evidence type="ECO:0000256" key="1">
    <source>
        <dbReference type="SAM" id="MobiDB-lite"/>
    </source>
</evidence>
<feature type="region of interest" description="Disordered" evidence="1">
    <location>
        <begin position="264"/>
        <end position="289"/>
    </location>
</feature>
<keyword evidence="4" id="KW-1185">Reference proteome</keyword>
<evidence type="ECO:0000313" key="3">
    <source>
        <dbReference type="EMBL" id="TFY62777.1"/>
    </source>
</evidence>
<dbReference type="Proteomes" id="UP000298327">
    <property type="component" value="Unassembled WGS sequence"/>
</dbReference>
<reference evidence="3 4" key="1">
    <citation type="submission" date="2019-02" db="EMBL/GenBank/DDBJ databases">
        <title>Genome sequencing of the rare red list fungi Dentipellis fragilis.</title>
        <authorList>
            <person name="Buettner E."/>
            <person name="Kellner H."/>
        </authorList>
    </citation>
    <scope>NUCLEOTIDE SEQUENCE [LARGE SCALE GENOMIC DNA]</scope>
    <source>
        <strain evidence="3 4">DSM 105465</strain>
    </source>
</reference>
<evidence type="ECO:0000256" key="2">
    <source>
        <dbReference type="SAM" id="Phobius"/>
    </source>
</evidence>
<keyword evidence="2" id="KW-1133">Transmembrane helix</keyword>
<feature type="compositionally biased region" description="Basic residues" evidence="1">
    <location>
        <begin position="270"/>
        <end position="288"/>
    </location>
</feature>
<feature type="transmembrane region" description="Helical" evidence="2">
    <location>
        <begin position="45"/>
        <end position="62"/>
    </location>
</feature>
<protein>
    <submittedName>
        <fullName evidence="3">Uncharacterized protein</fullName>
    </submittedName>
</protein>
<dbReference type="EMBL" id="SEOQ01000447">
    <property type="protein sequence ID" value="TFY62777.1"/>
    <property type="molecule type" value="Genomic_DNA"/>
</dbReference>
<proteinExistence type="predicted"/>
<accession>A0A4Y9YMD6</accession>
<dbReference type="AlphaFoldDB" id="A0A4Y9YMD6"/>
<comment type="caution">
    <text evidence="3">The sequence shown here is derived from an EMBL/GenBank/DDBJ whole genome shotgun (WGS) entry which is preliminary data.</text>
</comment>
<keyword evidence="2" id="KW-0472">Membrane</keyword>
<gene>
    <name evidence="3" type="ORF">EVG20_g6578</name>
</gene>
<keyword evidence="2" id="KW-0812">Transmembrane</keyword>
<name>A0A4Y9YMD6_9AGAM</name>
<evidence type="ECO:0000313" key="4">
    <source>
        <dbReference type="Proteomes" id="UP000298327"/>
    </source>
</evidence>
<organism evidence="3 4">
    <name type="scientific">Dentipellis fragilis</name>
    <dbReference type="NCBI Taxonomy" id="205917"/>
    <lineage>
        <taxon>Eukaryota</taxon>
        <taxon>Fungi</taxon>
        <taxon>Dikarya</taxon>
        <taxon>Basidiomycota</taxon>
        <taxon>Agaricomycotina</taxon>
        <taxon>Agaricomycetes</taxon>
        <taxon>Russulales</taxon>
        <taxon>Hericiaceae</taxon>
        <taxon>Dentipellis</taxon>
    </lineage>
</organism>
<sequence>MKTKGIKGGYVPTRVPYAYTYVYVPPRPMRTEGFCGRRRGRGVRFLARNLLLLLVLGMGIGTSSKLSIPIDAYAYGAIASLSVRVQRSVGHDDDTVHEADGAHPLAIGRPPSRCLVLGMVIQAITKTPFEHSPCPATPPLFCFKLHSRSAHRSQCLPDVHAPHIVHDATPHQHISFSVASRTFCRLAPPSCIAATTASVSVFASLQPEPRYQENIVEPGHPSPSTLVSIQPRSTGACDTRYTCSNYLVAKPAAGMSRCSPAYPMDPARSYSRKRERRPPRQTSCKRRTGPVACQLNPSSLCLPLVADWSRSRHLLAISSPSSGDKYMLASLKLAIRTPLQFERSIHQDLDLAESNPQILHSGSKPALGIEPQGMRRGPVASSQFGIDLRPRIGGMQEICSDRLLRHHDMTYASRFSCTGTQDKPRCFSAFPALQQRAFYSGPVVRGRRPCVPGAEYGHGFPWRPL</sequence>